<evidence type="ECO:0000259" key="1">
    <source>
        <dbReference type="Pfam" id="PF01370"/>
    </source>
</evidence>
<dbReference type="RefSeq" id="WP_164456579.1">
    <property type="nucleotide sequence ID" value="NZ_JAAIJQ010000189.1"/>
</dbReference>
<accession>A0A6M0K648</accession>
<dbReference type="PANTHER" id="PTHR43238:SF1">
    <property type="entry name" value="GDP-L-FUCOSE SYNTHASE"/>
    <property type="match status" value="1"/>
</dbReference>
<feature type="non-terminal residue" evidence="2">
    <location>
        <position position="1"/>
    </location>
</feature>
<dbReference type="AlphaFoldDB" id="A0A6M0K648"/>
<dbReference type="EMBL" id="JAAIJQ010000189">
    <property type="protein sequence ID" value="NEV65256.1"/>
    <property type="molecule type" value="Genomic_DNA"/>
</dbReference>
<dbReference type="Proteomes" id="UP000483379">
    <property type="component" value="Unassembled WGS sequence"/>
</dbReference>
<name>A0A6M0K648_9GAMM</name>
<organism evidence="2 3">
    <name type="scientific">Thiorhodococcus minor</name>
    <dbReference type="NCBI Taxonomy" id="57489"/>
    <lineage>
        <taxon>Bacteria</taxon>
        <taxon>Pseudomonadati</taxon>
        <taxon>Pseudomonadota</taxon>
        <taxon>Gammaproteobacteria</taxon>
        <taxon>Chromatiales</taxon>
        <taxon>Chromatiaceae</taxon>
        <taxon>Thiorhodococcus</taxon>
    </lineage>
</organism>
<dbReference type="GO" id="GO:0050577">
    <property type="term" value="F:GDP-L-fucose synthase activity"/>
    <property type="evidence" value="ECO:0007669"/>
    <property type="project" value="TreeGrafter"/>
</dbReference>
<sequence length="137" mass="15576">LRRFHEATQRNAPEVVIWGSGTPKREFLHVDDMAAACLHVLNLDTDAYQANTQPMCSHINVGTGTDVTIRELAETIARVTGYQGELRFDPSKPDGAPRKLLDVSRLTALGWRAHYHLESGLRQTYHWFCDNLDAFRR</sequence>
<dbReference type="Gene3D" id="3.40.50.720">
    <property type="entry name" value="NAD(P)-binding Rossmann-like Domain"/>
    <property type="match status" value="1"/>
</dbReference>
<dbReference type="InterPro" id="IPR036291">
    <property type="entry name" value="NAD(P)-bd_dom_sf"/>
</dbReference>
<feature type="domain" description="NAD-dependent epimerase/dehydratase" evidence="1">
    <location>
        <begin position="2"/>
        <end position="43"/>
    </location>
</feature>
<protein>
    <submittedName>
        <fullName evidence="2">NAD-dependent epimerase/dehydratase family protein</fullName>
    </submittedName>
</protein>
<dbReference type="InterPro" id="IPR001509">
    <property type="entry name" value="Epimerase_deHydtase"/>
</dbReference>
<gene>
    <name evidence="2" type="ORF">G3446_26085</name>
</gene>
<evidence type="ECO:0000313" key="3">
    <source>
        <dbReference type="Proteomes" id="UP000483379"/>
    </source>
</evidence>
<evidence type="ECO:0000313" key="2">
    <source>
        <dbReference type="EMBL" id="NEV65256.1"/>
    </source>
</evidence>
<keyword evidence="3" id="KW-1185">Reference proteome</keyword>
<comment type="caution">
    <text evidence="2">The sequence shown here is derived from an EMBL/GenBank/DDBJ whole genome shotgun (WGS) entry which is preliminary data.</text>
</comment>
<dbReference type="SUPFAM" id="SSF51735">
    <property type="entry name" value="NAD(P)-binding Rossmann-fold domains"/>
    <property type="match status" value="1"/>
</dbReference>
<reference evidence="2 3" key="1">
    <citation type="submission" date="2020-02" db="EMBL/GenBank/DDBJ databases">
        <title>Genome sequences of Thiorhodococcus mannitoliphagus and Thiorhodococcus minor, purple sulfur photosynthetic bacteria in the gammaproteobacterial family, Chromatiaceae.</title>
        <authorList>
            <person name="Aviles F.A."/>
            <person name="Meyer T.E."/>
            <person name="Kyndt J.A."/>
        </authorList>
    </citation>
    <scope>NUCLEOTIDE SEQUENCE [LARGE SCALE GENOMIC DNA]</scope>
    <source>
        <strain evidence="2 3">DSM 11518</strain>
    </source>
</reference>
<dbReference type="Pfam" id="PF01370">
    <property type="entry name" value="Epimerase"/>
    <property type="match status" value="1"/>
</dbReference>
<proteinExistence type="predicted"/>
<dbReference type="PANTHER" id="PTHR43238">
    <property type="entry name" value="GDP-L-FUCOSE SYNTHASE"/>
    <property type="match status" value="1"/>
</dbReference>